<sequence>MSMFMNSVRKTLKFNGIRLNTLMICYNPRRLVSILGIETLKSRLKELYIVFYEEVNGFLAFCTLFFHFGSDTIKKNIVFKLTLLVYI</sequence>
<keyword evidence="2" id="KW-1185">Reference proteome</keyword>
<organism evidence="1 2">
    <name type="scientific">Tenacibaculum vairaonense</name>
    <dbReference type="NCBI Taxonomy" id="3137860"/>
    <lineage>
        <taxon>Bacteria</taxon>
        <taxon>Pseudomonadati</taxon>
        <taxon>Bacteroidota</taxon>
        <taxon>Flavobacteriia</taxon>
        <taxon>Flavobacteriales</taxon>
        <taxon>Flavobacteriaceae</taxon>
        <taxon>Tenacibaculum</taxon>
    </lineage>
</organism>
<comment type="caution">
    <text evidence="1">The sequence shown here is derived from an EMBL/GenBank/DDBJ whole genome shotgun (WGS) entry which is preliminary data.</text>
</comment>
<reference evidence="1 2" key="1">
    <citation type="submission" date="2024-05" db="EMBL/GenBank/DDBJ databases">
        <authorList>
            <person name="Duchaud E."/>
        </authorList>
    </citation>
    <scope>NUCLEOTIDE SEQUENCE [LARGE SCALE GENOMIC DNA]</scope>
    <source>
        <strain evidence="1">Ena-SAMPLE-TAB-13-05-2024-13:56:06:370-140305</strain>
    </source>
</reference>
<evidence type="ECO:0000313" key="2">
    <source>
        <dbReference type="Proteomes" id="UP001497602"/>
    </source>
</evidence>
<accession>A0ABM9PI57</accession>
<gene>
    <name evidence="1" type="ORF">T190115A13A_140050</name>
</gene>
<dbReference type="EMBL" id="CAXJRC010000005">
    <property type="protein sequence ID" value="CAL2105283.1"/>
    <property type="molecule type" value="Genomic_DNA"/>
</dbReference>
<dbReference type="Proteomes" id="UP001497602">
    <property type="component" value="Unassembled WGS sequence"/>
</dbReference>
<evidence type="ECO:0000313" key="1">
    <source>
        <dbReference type="EMBL" id="CAL2105283.1"/>
    </source>
</evidence>
<protein>
    <submittedName>
        <fullName evidence="1">Uncharacterized protein</fullName>
    </submittedName>
</protein>
<name>A0ABM9PI57_9FLAO</name>
<proteinExistence type="predicted"/>